<dbReference type="CDD" id="cd08417">
    <property type="entry name" value="PBP2_Nitroaromatics_like"/>
    <property type="match status" value="1"/>
</dbReference>
<dbReference type="GO" id="GO:0003677">
    <property type="term" value="F:DNA binding"/>
    <property type="evidence" value="ECO:0007669"/>
    <property type="project" value="UniProtKB-KW"/>
</dbReference>
<evidence type="ECO:0000256" key="8">
    <source>
        <dbReference type="ARBA" id="ARBA00023163"/>
    </source>
</evidence>
<dbReference type="Proteomes" id="UP001565471">
    <property type="component" value="Unassembled WGS sequence"/>
</dbReference>
<feature type="domain" description="HTH lysR-type" evidence="9">
    <location>
        <begin position="36"/>
        <end position="93"/>
    </location>
</feature>
<evidence type="ECO:0000256" key="6">
    <source>
        <dbReference type="ARBA" id="ARBA00023125"/>
    </source>
</evidence>
<keyword evidence="7" id="KW-0010">Activator</keyword>
<dbReference type="InterPro" id="IPR050389">
    <property type="entry name" value="LysR-type_TF"/>
</dbReference>
<evidence type="ECO:0000259" key="9">
    <source>
        <dbReference type="PROSITE" id="PS50931"/>
    </source>
</evidence>
<gene>
    <name evidence="10" type="ORF">ABIF29_002293</name>
</gene>
<reference evidence="10 11" key="1">
    <citation type="submission" date="2024-07" db="EMBL/GenBank/DDBJ databases">
        <title>Genomic Encyclopedia of Type Strains, Phase V (KMG-V): Genome sequencing to study the core and pangenomes of soil and plant-associated prokaryotes.</title>
        <authorList>
            <person name="Whitman W."/>
        </authorList>
    </citation>
    <scope>NUCLEOTIDE SEQUENCE [LARGE SCALE GENOMIC DNA]</scope>
    <source>
        <strain evidence="10 11">USDA 415</strain>
    </source>
</reference>
<keyword evidence="5" id="KW-0805">Transcription regulation</keyword>
<evidence type="ECO:0000256" key="4">
    <source>
        <dbReference type="ARBA" id="ARBA00022491"/>
    </source>
</evidence>
<dbReference type="InterPro" id="IPR005119">
    <property type="entry name" value="LysR_subst-bd"/>
</dbReference>
<keyword evidence="3" id="KW-0536">Nodulation</keyword>
<comment type="similarity">
    <text evidence="2">Belongs to the LysR transcriptional regulatory family.</text>
</comment>
<dbReference type="InterPro" id="IPR036388">
    <property type="entry name" value="WH-like_DNA-bd_sf"/>
</dbReference>
<evidence type="ECO:0000313" key="11">
    <source>
        <dbReference type="Proteomes" id="UP001565471"/>
    </source>
</evidence>
<proteinExistence type="inferred from homology"/>
<dbReference type="PROSITE" id="PS50931">
    <property type="entry name" value="HTH_LYSR"/>
    <property type="match status" value="1"/>
</dbReference>
<accession>A0ABV4EWG1</accession>
<dbReference type="PANTHER" id="PTHR30118:SF6">
    <property type="entry name" value="HTH-TYPE TRANSCRIPTIONAL REGULATOR LEUO"/>
    <property type="match status" value="1"/>
</dbReference>
<evidence type="ECO:0000256" key="3">
    <source>
        <dbReference type="ARBA" id="ARBA00022458"/>
    </source>
</evidence>
<organism evidence="10 11">
    <name type="scientific">Bradyrhizobium elkanii</name>
    <dbReference type="NCBI Taxonomy" id="29448"/>
    <lineage>
        <taxon>Bacteria</taxon>
        <taxon>Pseudomonadati</taxon>
        <taxon>Pseudomonadota</taxon>
        <taxon>Alphaproteobacteria</taxon>
        <taxon>Hyphomicrobiales</taxon>
        <taxon>Nitrobacteraceae</taxon>
        <taxon>Bradyrhizobium</taxon>
    </lineage>
</organism>
<dbReference type="EMBL" id="JBGBZA010000002">
    <property type="protein sequence ID" value="MEY9315494.1"/>
    <property type="molecule type" value="Genomic_DNA"/>
</dbReference>
<comment type="function">
    <text evidence="1">NodD regulates the expression of the nodABCFE genes which encode other nodulation proteins. NodD is also a negative regulator of its own expression. Binds flavonoids as inducers.</text>
</comment>
<dbReference type="InterPro" id="IPR036390">
    <property type="entry name" value="WH_DNA-bd_sf"/>
</dbReference>
<dbReference type="PRINTS" id="PR00039">
    <property type="entry name" value="HTHLYSR"/>
</dbReference>
<name>A0ABV4EWG1_BRAEL</name>
<evidence type="ECO:0000256" key="1">
    <source>
        <dbReference type="ARBA" id="ARBA00003502"/>
    </source>
</evidence>
<evidence type="ECO:0000256" key="7">
    <source>
        <dbReference type="ARBA" id="ARBA00023159"/>
    </source>
</evidence>
<dbReference type="InterPro" id="IPR037402">
    <property type="entry name" value="YidZ_PBP2"/>
</dbReference>
<keyword evidence="6 10" id="KW-0238">DNA-binding</keyword>
<dbReference type="SUPFAM" id="SSF46785">
    <property type="entry name" value="Winged helix' DNA-binding domain"/>
    <property type="match status" value="1"/>
</dbReference>
<keyword evidence="4" id="KW-0678">Repressor</keyword>
<evidence type="ECO:0000256" key="5">
    <source>
        <dbReference type="ARBA" id="ARBA00023015"/>
    </source>
</evidence>
<dbReference type="InterPro" id="IPR000847">
    <property type="entry name" value="LysR_HTH_N"/>
</dbReference>
<sequence length="328" mass="35740">MGLIQSIEIFHDPVLGWAASNAGRCSTAANSSIDPVDIGTLRTLVLVYDLQSFSAAAKRLDVNQSTISYAIERLRGALHDPLFVRGGNGVTATERCAALVAWARDMIVEIDGLASRVEFDPATAQGSVTISCNYHERQTLIPQFSTRLRACAPKVRLVLLDAAGHGDVHLKQNQCDIVLGPVGIAGESFFRRHILTDHYVCVMDPANPLARGRIALSAYARAEHVFITHSGEWQPLYLEALKAREIEIEPVVGLPNHDSLERIVTGTRLVATIPYHLARAMRGGLHVAALPFRVPISIDMYWSARTAKSGLHKWARGLLAEVARACAA</sequence>
<evidence type="ECO:0000256" key="2">
    <source>
        <dbReference type="ARBA" id="ARBA00009437"/>
    </source>
</evidence>
<dbReference type="Pfam" id="PF03466">
    <property type="entry name" value="LysR_substrate"/>
    <property type="match status" value="1"/>
</dbReference>
<dbReference type="PANTHER" id="PTHR30118">
    <property type="entry name" value="HTH-TYPE TRANSCRIPTIONAL REGULATOR LEUO-RELATED"/>
    <property type="match status" value="1"/>
</dbReference>
<protein>
    <submittedName>
        <fullName evidence="10">DNA-binding transcriptional LysR family regulator</fullName>
    </submittedName>
</protein>
<dbReference type="RefSeq" id="WP_240537051.1">
    <property type="nucleotide sequence ID" value="NZ_CP126026.1"/>
</dbReference>
<dbReference type="SUPFAM" id="SSF53850">
    <property type="entry name" value="Periplasmic binding protein-like II"/>
    <property type="match status" value="1"/>
</dbReference>
<keyword evidence="8" id="KW-0804">Transcription</keyword>
<dbReference type="Pfam" id="PF00126">
    <property type="entry name" value="HTH_1"/>
    <property type="match status" value="1"/>
</dbReference>
<evidence type="ECO:0000313" key="10">
    <source>
        <dbReference type="EMBL" id="MEY9315494.1"/>
    </source>
</evidence>
<dbReference type="Gene3D" id="1.10.10.10">
    <property type="entry name" value="Winged helix-like DNA-binding domain superfamily/Winged helix DNA-binding domain"/>
    <property type="match status" value="1"/>
</dbReference>
<dbReference type="Gene3D" id="3.40.190.10">
    <property type="entry name" value="Periplasmic binding protein-like II"/>
    <property type="match status" value="2"/>
</dbReference>
<keyword evidence="11" id="KW-1185">Reference proteome</keyword>
<comment type="caution">
    <text evidence="10">The sequence shown here is derived from an EMBL/GenBank/DDBJ whole genome shotgun (WGS) entry which is preliminary data.</text>
</comment>